<dbReference type="Proteomes" id="UP001186944">
    <property type="component" value="Unassembled WGS sequence"/>
</dbReference>
<protein>
    <submittedName>
        <fullName evidence="2">Uncharacterized protein</fullName>
    </submittedName>
</protein>
<evidence type="ECO:0000256" key="1">
    <source>
        <dbReference type="ARBA" id="ARBA00038085"/>
    </source>
</evidence>
<organism evidence="2 3">
    <name type="scientific">Pinctada imbricata</name>
    <name type="common">Atlantic pearl-oyster</name>
    <name type="synonym">Pinctada martensii</name>
    <dbReference type="NCBI Taxonomy" id="66713"/>
    <lineage>
        <taxon>Eukaryota</taxon>
        <taxon>Metazoa</taxon>
        <taxon>Spiralia</taxon>
        <taxon>Lophotrochozoa</taxon>
        <taxon>Mollusca</taxon>
        <taxon>Bivalvia</taxon>
        <taxon>Autobranchia</taxon>
        <taxon>Pteriomorphia</taxon>
        <taxon>Pterioida</taxon>
        <taxon>Pterioidea</taxon>
        <taxon>Pteriidae</taxon>
        <taxon>Pinctada</taxon>
    </lineage>
</organism>
<sequence length="178" mass="20674">MVESRRENGGIRVMDDRRRFQDEMTESRQRGYSIAVIRKAMEDVYPRQFKEPRRKDVEALSYYITKTWDGDAITHHPIQITIGPSDHAARNIKITVTGPFFDDPPNPGGAPGQPFDGLWDYEGDRIIRLHFKLLPLNYTATITGNRWKGVAYIPWEYFPPGVTKFNAYAIHGSWFRKQ</sequence>
<comment type="caution">
    <text evidence="2">The sequence shown here is derived from an EMBL/GenBank/DDBJ whole genome shotgun (WGS) entry which is preliminary data.</text>
</comment>
<name>A0AA89BYK0_PINIB</name>
<dbReference type="PANTHER" id="PTHR31475:SF5">
    <property type="entry name" value="UPF0462 PROTEIN C4ORF33 HOMOLOG"/>
    <property type="match status" value="1"/>
</dbReference>
<gene>
    <name evidence="2" type="ORF">FSP39_001969</name>
</gene>
<accession>A0AA89BYK0</accession>
<dbReference type="AlphaFoldDB" id="A0AA89BYK0"/>
<evidence type="ECO:0000313" key="2">
    <source>
        <dbReference type="EMBL" id="KAK3099275.1"/>
    </source>
</evidence>
<comment type="similarity">
    <text evidence="1">Belongs to the UPF0462 family.</text>
</comment>
<evidence type="ECO:0000313" key="3">
    <source>
        <dbReference type="Proteomes" id="UP001186944"/>
    </source>
</evidence>
<dbReference type="PANTHER" id="PTHR31475">
    <property type="entry name" value="UPF0462 PROTEIN"/>
    <property type="match status" value="1"/>
</dbReference>
<dbReference type="EMBL" id="VSWD01000006">
    <property type="protein sequence ID" value="KAK3099275.1"/>
    <property type="molecule type" value="Genomic_DNA"/>
</dbReference>
<reference evidence="2" key="1">
    <citation type="submission" date="2019-08" db="EMBL/GenBank/DDBJ databases">
        <title>The improved chromosome-level genome for the pearl oyster Pinctada fucata martensii using PacBio sequencing and Hi-C.</title>
        <authorList>
            <person name="Zheng Z."/>
        </authorList>
    </citation>
    <scope>NUCLEOTIDE SEQUENCE</scope>
    <source>
        <strain evidence="2">ZZ-2019</strain>
        <tissue evidence="2">Adductor muscle</tissue>
    </source>
</reference>
<proteinExistence type="inferred from homology"/>
<keyword evidence="3" id="KW-1185">Reference proteome</keyword>